<dbReference type="AlphaFoldDB" id="A0A1I3MHS8"/>
<accession>A0A1I3MHS8</accession>
<proteinExistence type="predicted"/>
<protein>
    <submittedName>
        <fullName evidence="1">Uncharacterized protein</fullName>
    </submittedName>
</protein>
<dbReference type="EMBL" id="FOQD01000014">
    <property type="protein sequence ID" value="SFI96482.1"/>
    <property type="molecule type" value="Genomic_DNA"/>
</dbReference>
<gene>
    <name evidence="1" type="ORF">SAMN05421753_1149</name>
</gene>
<sequence length="65" mass="7366">MGGPQEPPIFCPQRHVDGIDMFSERVEKIPFCRHVVFVSSCHSHAVFGVNFSETELMQYRCPVGV</sequence>
<organism evidence="1 2">
    <name type="scientific">Planctomicrobium piriforme</name>
    <dbReference type="NCBI Taxonomy" id="1576369"/>
    <lineage>
        <taxon>Bacteria</taxon>
        <taxon>Pseudomonadati</taxon>
        <taxon>Planctomycetota</taxon>
        <taxon>Planctomycetia</taxon>
        <taxon>Planctomycetales</taxon>
        <taxon>Planctomycetaceae</taxon>
        <taxon>Planctomicrobium</taxon>
    </lineage>
</organism>
<evidence type="ECO:0000313" key="2">
    <source>
        <dbReference type="Proteomes" id="UP000199518"/>
    </source>
</evidence>
<evidence type="ECO:0000313" key="1">
    <source>
        <dbReference type="EMBL" id="SFI96482.1"/>
    </source>
</evidence>
<keyword evidence="2" id="KW-1185">Reference proteome</keyword>
<name>A0A1I3MHS8_9PLAN</name>
<reference evidence="2" key="1">
    <citation type="submission" date="2016-10" db="EMBL/GenBank/DDBJ databases">
        <authorList>
            <person name="Varghese N."/>
            <person name="Submissions S."/>
        </authorList>
    </citation>
    <scope>NUCLEOTIDE SEQUENCE [LARGE SCALE GENOMIC DNA]</scope>
    <source>
        <strain evidence="2">DSM 26348</strain>
    </source>
</reference>
<dbReference type="Proteomes" id="UP000199518">
    <property type="component" value="Unassembled WGS sequence"/>
</dbReference>